<comment type="similarity">
    <text evidence="1 2">Belongs to the cytochrome P450 family.</text>
</comment>
<keyword evidence="4" id="KW-1185">Reference proteome</keyword>
<proteinExistence type="inferred from homology"/>
<dbReference type="RefSeq" id="WP_274201710.1">
    <property type="nucleotide sequence ID" value="NZ_JAQZAO010000007.1"/>
</dbReference>
<dbReference type="SUPFAM" id="SSF48264">
    <property type="entry name" value="Cytochrome P450"/>
    <property type="match status" value="1"/>
</dbReference>
<keyword evidence="2" id="KW-0408">Iron</keyword>
<dbReference type="InterPro" id="IPR001128">
    <property type="entry name" value="Cyt_P450"/>
</dbReference>
<dbReference type="PANTHER" id="PTHR46696:SF4">
    <property type="entry name" value="BIOTIN BIOSYNTHESIS CYTOCHROME P450"/>
    <property type="match status" value="1"/>
</dbReference>
<organism evidence="3 4">
    <name type="scientific">Actinomycetospora lemnae</name>
    <dbReference type="NCBI Taxonomy" id="3019891"/>
    <lineage>
        <taxon>Bacteria</taxon>
        <taxon>Bacillati</taxon>
        <taxon>Actinomycetota</taxon>
        <taxon>Actinomycetes</taxon>
        <taxon>Pseudonocardiales</taxon>
        <taxon>Pseudonocardiaceae</taxon>
        <taxon>Actinomycetospora</taxon>
    </lineage>
</organism>
<dbReference type="PRINTS" id="PR00359">
    <property type="entry name" value="BP450"/>
</dbReference>
<dbReference type="PROSITE" id="PS00086">
    <property type="entry name" value="CYTOCHROME_P450"/>
    <property type="match status" value="1"/>
</dbReference>
<gene>
    <name evidence="3" type="ORF">PGB27_17745</name>
</gene>
<dbReference type="Pfam" id="PF00067">
    <property type="entry name" value="p450"/>
    <property type="match status" value="1"/>
</dbReference>
<dbReference type="EMBL" id="JAQZAO010000007">
    <property type="protein sequence ID" value="MDD7967182.1"/>
    <property type="molecule type" value="Genomic_DNA"/>
</dbReference>
<dbReference type="Proteomes" id="UP001300763">
    <property type="component" value="Unassembled WGS sequence"/>
</dbReference>
<keyword evidence="2" id="KW-0349">Heme</keyword>
<sequence length="409" mass="44773">MTTTDTTLRDRDLPPDIADLPAVLDWLARLRAEAPVWRDRYGMHHVTRAADVLLVLRDTATFSSDFSAVMPEAQQMSKGMLTRLDPPEHGALRHLVSRSFTPKRVAGLEPRIRELCREMLPDVPGDGAERSPTPRSVSFDLVDTLAFPLPVTVIAEMLGLPAADRGRFRQWADGLFSMQVDDPKEAVNDPRVRDAMGEITGYLGDWCRTRRAAPTDDLVSALVTTEVDGRVLDDEEAANFSMLLLFAGHITTTLLLGNAVRVLDEHPGAWAALRADPSTIPATIEEVLRLRPPFPVTARATTRDVEIAGTTVPARSIVMPWLLSATHDPDAHPDPERFDPTRPGIGGGNQTAFGHGIHFCLGAPLARLEARVALEEMTARYAGLSVGEGEQRPYTGRVLGTRRLPVVAT</sequence>
<name>A0ABT5SWE8_9PSEU</name>
<keyword evidence="2" id="KW-0503">Monooxygenase</keyword>
<keyword evidence="2" id="KW-0560">Oxidoreductase</keyword>
<protein>
    <submittedName>
        <fullName evidence="3">Cytochrome P450</fullName>
    </submittedName>
</protein>
<dbReference type="PANTHER" id="PTHR46696">
    <property type="entry name" value="P450, PUTATIVE (EUROFUNG)-RELATED"/>
    <property type="match status" value="1"/>
</dbReference>
<comment type="caution">
    <text evidence="3">The sequence shown here is derived from an EMBL/GenBank/DDBJ whole genome shotgun (WGS) entry which is preliminary data.</text>
</comment>
<evidence type="ECO:0000256" key="2">
    <source>
        <dbReference type="RuleBase" id="RU000461"/>
    </source>
</evidence>
<dbReference type="InterPro" id="IPR002397">
    <property type="entry name" value="Cyt_P450_B"/>
</dbReference>
<dbReference type="InterPro" id="IPR036396">
    <property type="entry name" value="Cyt_P450_sf"/>
</dbReference>
<reference evidence="3 4" key="1">
    <citation type="submission" date="2023-02" db="EMBL/GenBank/DDBJ databases">
        <title>Genome sequencing required for Actinomycetospora new species description.</title>
        <authorList>
            <person name="Saimee Y."/>
            <person name="Duangmal K."/>
        </authorList>
    </citation>
    <scope>NUCLEOTIDE SEQUENCE [LARGE SCALE GENOMIC DNA]</scope>
    <source>
        <strain evidence="3 4">DW7H6</strain>
    </source>
</reference>
<keyword evidence="2" id="KW-0479">Metal-binding</keyword>
<evidence type="ECO:0000256" key="1">
    <source>
        <dbReference type="ARBA" id="ARBA00010617"/>
    </source>
</evidence>
<evidence type="ECO:0000313" key="3">
    <source>
        <dbReference type="EMBL" id="MDD7967182.1"/>
    </source>
</evidence>
<dbReference type="InterPro" id="IPR017972">
    <property type="entry name" value="Cyt_P450_CS"/>
</dbReference>
<accession>A0ABT5SWE8</accession>
<dbReference type="CDD" id="cd11032">
    <property type="entry name" value="P450_EryK-like"/>
    <property type="match status" value="1"/>
</dbReference>
<evidence type="ECO:0000313" key="4">
    <source>
        <dbReference type="Proteomes" id="UP001300763"/>
    </source>
</evidence>
<dbReference type="Gene3D" id="1.10.630.10">
    <property type="entry name" value="Cytochrome P450"/>
    <property type="match status" value="1"/>
</dbReference>
<dbReference type="PRINTS" id="PR00385">
    <property type="entry name" value="P450"/>
</dbReference>